<protein>
    <recommendedName>
        <fullName evidence="3">Transposase IS701-like DDE domain-containing protein</fullName>
    </recommendedName>
</protein>
<proteinExistence type="predicted"/>
<evidence type="ECO:0000313" key="1">
    <source>
        <dbReference type="EMBL" id="MEB4592569.1"/>
    </source>
</evidence>
<keyword evidence="2" id="KW-1185">Reference proteome</keyword>
<reference evidence="2" key="1">
    <citation type="submission" date="2023-07" db="EMBL/GenBank/DDBJ databases">
        <title>The carbon used by Thiothrix.</title>
        <authorList>
            <person name="Chen L."/>
        </authorList>
    </citation>
    <scope>NUCLEOTIDE SEQUENCE [LARGE SCALE GENOMIC DNA]</scope>
</reference>
<dbReference type="EMBL" id="JAYMYJ010000138">
    <property type="protein sequence ID" value="MEB4592569.1"/>
    <property type="molecule type" value="Genomic_DNA"/>
</dbReference>
<organism evidence="1 2">
    <name type="scientific">Candidatus Thiothrix phosphatis</name>
    <dbReference type="NCBI Taxonomy" id="3112415"/>
    <lineage>
        <taxon>Bacteria</taxon>
        <taxon>Pseudomonadati</taxon>
        <taxon>Pseudomonadota</taxon>
        <taxon>Gammaproteobacteria</taxon>
        <taxon>Thiotrichales</taxon>
        <taxon>Thiotrichaceae</taxon>
        <taxon>Thiothrix</taxon>
    </lineage>
</organism>
<dbReference type="InterPro" id="IPR012337">
    <property type="entry name" value="RNaseH-like_sf"/>
</dbReference>
<name>A0ABU6D0H4_9GAMM</name>
<gene>
    <name evidence="1" type="ORF">VSS37_16405</name>
</gene>
<evidence type="ECO:0000313" key="2">
    <source>
        <dbReference type="Proteomes" id="UP001308005"/>
    </source>
</evidence>
<sequence>MNAAITGCSIFFRARSYRLDSLRNRWHQWVLGQGQHLEVGGRLVLLGDHTHVVKDGGRMPGVVSLRETSETQSKPSYFRGQCWGALGLLVGSWSACFCLPLALQLHQGFQHVRETATELRLGERVARMAVDFVGMNGRACWLVLDAFFASASVFRQTQAVWLVSGRQPGVRVITRAKKNYVAYCPPPARQPGQRGRNRQYGDKLVLWEAFDHPYLFRTVEVTLYGQQESVQLMSAHLLWRPLGQYLQFVWAITSRGPILLMCDDLTVEAEVVLGLYARRVRIETLFDTLKNTLGVFRFHFWSRHLPRHSRQPTSNRTLKPPHPQHLQAVRDCWRAMESFVLCASIAAGLLQLFSLKYADSLWQRQILYLRTRSRHLPSENTVRQILAPLLAREFLHSPPRSLWWKIRDAINGDEEDEHPALASVV</sequence>
<accession>A0ABU6D0H4</accession>
<dbReference type="Proteomes" id="UP001308005">
    <property type="component" value="Unassembled WGS sequence"/>
</dbReference>
<comment type="caution">
    <text evidence="1">The sequence shown here is derived from an EMBL/GenBank/DDBJ whole genome shotgun (WGS) entry which is preliminary data.</text>
</comment>
<dbReference type="SUPFAM" id="SSF53098">
    <property type="entry name" value="Ribonuclease H-like"/>
    <property type="match status" value="1"/>
</dbReference>
<evidence type="ECO:0008006" key="3">
    <source>
        <dbReference type="Google" id="ProtNLM"/>
    </source>
</evidence>
<dbReference type="RefSeq" id="WP_324696930.1">
    <property type="nucleotide sequence ID" value="NZ_JAYMYJ010000138.1"/>
</dbReference>